<dbReference type="EMBL" id="RFFG01000047">
    <property type="protein sequence ID" value="RMI41013.1"/>
    <property type="molecule type" value="Genomic_DNA"/>
</dbReference>
<dbReference type="InterPro" id="IPR001387">
    <property type="entry name" value="Cro/C1-type_HTH"/>
</dbReference>
<dbReference type="AlphaFoldDB" id="A0A3M2LWS7"/>
<sequence>MPSSPSPSSSVQAARQALADHLKEIREGSGLKAVDLAGALGCHKSKISRIENAVQPVTQADIQMWCTACNADERAPDLIAALRNIDSAYVEWRRLETTGLRRLQESSIPLYERTRWMRVYQAQVVPGLLQRPMYVRALLSSITRFRQLPDDVVQAVDARLARRKFLTEGRHTFAFLLEECVLKHRIGDTDTMRDQLAHLLEMMAMPSVSIGVIPETADRPMWPIESFTIYDDSEARLELLTARVAVTAPGEIGLYERAFDELSEFCVFGESAQALIRAAHRDH</sequence>
<name>A0A3M2LWS7_9ACTN</name>
<dbReference type="SUPFAM" id="SSF47413">
    <property type="entry name" value="lambda repressor-like DNA-binding domains"/>
    <property type="match status" value="1"/>
</dbReference>
<dbReference type="RefSeq" id="WP_122196822.1">
    <property type="nucleotide sequence ID" value="NZ_JBHSKC010000012.1"/>
</dbReference>
<dbReference type="InterPro" id="IPR043917">
    <property type="entry name" value="DUF5753"/>
</dbReference>
<reference evidence="2 3" key="1">
    <citation type="submission" date="2018-10" db="EMBL/GenBank/DDBJ databases">
        <title>Isolation from soil.</title>
        <authorList>
            <person name="Hu J."/>
        </authorList>
    </citation>
    <scope>NUCLEOTIDE SEQUENCE [LARGE SCALE GENOMIC DNA]</scope>
    <source>
        <strain evidence="2 3">NEAU-Ht49</strain>
    </source>
</reference>
<gene>
    <name evidence="2" type="ORF">EBO15_24735</name>
</gene>
<accession>A0A3M2LWS7</accession>
<dbReference type="GO" id="GO:0003677">
    <property type="term" value="F:DNA binding"/>
    <property type="evidence" value="ECO:0007669"/>
    <property type="project" value="InterPro"/>
</dbReference>
<protein>
    <submittedName>
        <fullName evidence="2">XRE family transcriptional regulator</fullName>
    </submittedName>
</protein>
<dbReference type="Proteomes" id="UP000282674">
    <property type="component" value="Unassembled WGS sequence"/>
</dbReference>
<dbReference type="OrthoDB" id="4966777at2"/>
<comment type="caution">
    <text evidence="2">The sequence shown here is derived from an EMBL/GenBank/DDBJ whole genome shotgun (WGS) entry which is preliminary data.</text>
</comment>
<feature type="domain" description="HTH cro/C1-type" evidence="1">
    <location>
        <begin position="22"/>
        <end position="52"/>
    </location>
</feature>
<dbReference type="InterPro" id="IPR010982">
    <property type="entry name" value="Lambda_DNA-bd_dom_sf"/>
</dbReference>
<dbReference type="PROSITE" id="PS50943">
    <property type="entry name" value="HTH_CROC1"/>
    <property type="match status" value="1"/>
</dbReference>
<dbReference type="CDD" id="cd00093">
    <property type="entry name" value="HTH_XRE"/>
    <property type="match status" value="1"/>
</dbReference>
<dbReference type="Pfam" id="PF19054">
    <property type="entry name" value="DUF5753"/>
    <property type="match status" value="1"/>
</dbReference>
<dbReference type="Pfam" id="PF13560">
    <property type="entry name" value="HTH_31"/>
    <property type="match status" value="1"/>
</dbReference>
<evidence type="ECO:0000313" key="2">
    <source>
        <dbReference type="EMBL" id="RMI41013.1"/>
    </source>
</evidence>
<dbReference type="Gene3D" id="1.10.260.40">
    <property type="entry name" value="lambda repressor-like DNA-binding domains"/>
    <property type="match status" value="1"/>
</dbReference>
<keyword evidence="3" id="KW-1185">Reference proteome</keyword>
<evidence type="ECO:0000313" key="3">
    <source>
        <dbReference type="Proteomes" id="UP000282674"/>
    </source>
</evidence>
<organism evidence="2 3">
    <name type="scientific">Actinomadura harenae</name>
    <dbReference type="NCBI Taxonomy" id="2483351"/>
    <lineage>
        <taxon>Bacteria</taxon>
        <taxon>Bacillati</taxon>
        <taxon>Actinomycetota</taxon>
        <taxon>Actinomycetes</taxon>
        <taxon>Streptosporangiales</taxon>
        <taxon>Thermomonosporaceae</taxon>
        <taxon>Actinomadura</taxon>
    </lineage>
</organism>
<dbReference type="SMART" id="SM00530">
    <property type="entry name" value="HTH_XRE"/>
    <property type="match status" value="1"/>
</dbReference>
<evidence type="ECO:0000259" key="1">
    <source>
        <dbReference type="PROSITE" id="PS50943"/>
    </source>
</evidence>
<proteinExistence type="predicted"/>